<organism evidence="2 3">
    <name type="scientific">Neolewinella marina</name>
    <dbReference type="NCBI Taxonomy" id="438751"/>
    <lineage>
        <taxon>Bacteria</taxon>
        <taxon>Pseudomonadati</taxon>
        <taxon>Bacteroidota</taxon>
        <taxon>Saprospiria</taxon>
        <taxon>Saprospirales</taxon>
        <taxon>Lewinellaceae</taxon>
        <taxon>Neolewinella</taxon>
    </lineage>
</organism>
<evidence type="ECO:0000313" key="3">
    <source>
        <dbReference type="Proteomes" id="UP000226437"/>
    </source>
</evidence>
<dbReference type="NCBIfam" id="TIGR04183">
    <property type="entry name" value="Por_Secre_tail"/>
    <property type="match status" value="1"/>
</dbReference>
<evidence type="ECO:0008006" key="4">
    <source>
        <dbReference type="Google" id="ProtNLM"/>
    </source>
</evidence>
<comment type="caution">
    <text evidence="2">The sequence shown here is derived from an EMBL/GenBank/DDBJ whole genome shotgun (WGS) entry which is preliminary data.</text>
</comment>
<name>A0A2G0CFR0_9BACT</name>
<accession>A0A2G0CFR0</accession>
<dbReference type="OrthoDB" id="1493856at2"/>
<keyword evidence="1" id="KW-0732">Signal</keyword>
<feature type="chain" id="PRO_5013840809" description="Secretion system C-terminal sorting domain-containing protein" evidence="1">
    <location>
        <begin position="25"/>
        <end position="337"/>
    </location>
</feature>
<evidence type="ECO:0000313" key="2">
    <source>
        <dbReference type="EMBL" id="PHK98802.1"/>
    </source>
</evidence>
<dbReference type="Proteomes" id="UP000226437">
    <property type="component" value="Unassembled WGS sequence"/>
</dbReference>
<evidence type="ECO:0000256" key="1">
    <source>
        <dbReference type="SAM" id="SignalP"/>
    </source>
</evidence>
<sequence>MMKTLLPFVFFLLLPFLATGQKTADPGQHEAPSQRFDAPRSALAKALIDTILPAALSDTCARSAMAFGITDIDGFVTGSNGYGDLVKLQRFSFNADGPFAITSVGVAFAGYDTTIEETFLQALVFDDLQPDSSFGDFLGVSDSVQVRNIALPTTQIEFTFFDFPEPVIVERDSFLVGVDFSDTYNATENGYVGIYHTRQDCGDGRNTFEFFPTQGGGLGFATLFDNWGGLNIEMFMVVVIDTEVSTATRHPLADYGASVSPNPASSLAAVTFRTELPGTYAATLTDLTGRQLRQSRLNTPAGPSARIEWQVGDLPAGLYLYHIDGPAGRQSGKVMVQ</sequence>
<keyword evidence="3" id="KW-1185">Reference proteome</keyword>
<reference evidence="2 3" key="1">
    <citation type="submission" date="2017-10" db="EMBL/GenBank/DDBJ databases">
        <title>The draft genome sequence of Lewinella marina KCTC 32374.</title>
        <authorList>
            <person name="Wang K."/>
        </authorList>
    </citation>
    <scope>NUCLEOTIDE SEQUENCE [LARGE SCALE GENOMIC DNA]</scope>
    <source>
        <strain evidence="2 3">MKG-38</strain>
    </source>
</reference>
<dbReference type="InterPro" id="IPR026444">
    <property type="entry name" value="Secre_tail"/>
</dbReference>
<feature type="signal peptide" evidence="1">
    <location>
        <begin position="1"/>
        <end position="24"/>
    </location>
</feature>
<protein>
    <recommendedName>
        <fullName evidence="4">Secretion system C-terminal sorting domain-containing protein</fullName>
    </recommendedName>
</protein>
<gene>
    <name evidence="2" type="ORF">CGL56_10085</name>
</gene>
<proteinExistence type="predicted"/>
<dbReference type="AlphaFoldDB" id="A0A2G0CFR0"/>
<dbReference type="EMBL" id="PDLO01000003">
    <property type="protein sequence ID" value="PHK98802.1"/>
    <property type="molecule type" value="Genomic_DNA"/>
</dbReference>